<reference evidence="5" key="1">
    <citation type="submission" date="2016-11" db="EMBL/GenBank/DDBJ databases">
        <authorList>
            <person name="Varghese N."/>
            <person name="Submissions S."/>
        </authorList>
    </citation>
    <scope>NUCLEOTIDE SEQUENCE [LARGE SCALE GENOMIC DNA]</scope>
    <source>
        <strain evidence="5">DSM 22212</strain>
    </source>
</reference>
<evidence type="ECO:0000256" key="1">
    <source>
        <dbReference type="SAM" id="MobiDB-lite"/>
    </source>
</evidence>
<keyword evidence="2" id="KW-0732">Signal</keyword>
<organism evidence="4 5">
    <name type="scientific">Rhodothermus profundi</name>
    <dbReference type="NCBI Taxonomy" id="633813"/>
    <lineage>
        <taxon>Bacteria</taxon>
        <taxon>Pseudomonadati</taxon>
        <taxon>Rhodothermota</taxon>
        <taxon>Rhodothermia</taxon>
        <taxon>Rhodothermales</taxon>
        <taxon>Rhodothermaceae</taxon>
        <taxon>Rhodothermus</taxon>
    </lineage>
</organism>
<dbReference type="Proteomes" id="UP000185812">
    <property type="component" value="Unassembled WGS sequence"/>
</dbReference>
<dbReference type="Pfam" id="PF19838">
    <property type="entry name" value="LptD_2"/>
    <property type="match status" value="1"/>
</dbReference>
<feature type="signal peptide" evidence="2">
    <location>
        <begin position="1"/>
        <end position="20"/>
    </location>
</feature>
<dbReference type="InterPro" id="IPR045659">
    <property type="entry name" value="LptD_2"/>
</dbReference>
<dbReference type="PANTHER" id="PTHR30189:SF1">
    <property type="entry name" value="LPS-ASSEMBLY PROTEIN LPTD"/>
    <property type="match status" value="1"/>
</dbReference>
<dbReference type="AlphaFoldDB" id="A0A1M6V9H8"/>
<keyword evidence="5" id="KW-1185">Reference proteome</keyword>
<feature type="chain" id="PRO_5012025557" description="LPS-assembly protein LptD central domain-containing protein" evidence="2">
    <location>
        <begin position="21"/>
        <end position="870"/>
    </location>
</feature>
<proteinExistence type="predicted"/>
<dbReference type="PANTHER" id="PTHR30189">
    <property type="entry name" value="LPS-ASSEMBLY PROTEIN"/>
    <property type="match status" value="1"/>
</dbReference>
<dbReference type="InterPro" id="IPR050218">
    <property type="entry name" value="LptD"/>
</dbReference>
<evidence type="ECO:0000256" key="2">
    <source>
        <dbReference type="SAM" id="SignalP"/>
    </source>
</evidence>
<feature type="region of interest" description="Disordered" evidence="1">
    <location>
        <begin position="713"/>
        <end position="733"/>
    </location>
</feature>
<dbReference type="OrthoDB" id="9802320at2"/>
<evidence type="ECO:0000313" key="4">
    <source>
        <dbReference type="EMBL" id="SHK78163.1"/>
    </source>
</evidence>
<dbReference type="GO" id="GO:1990351">
    <property type="term" value="C:transporter complex"/>
    <property type="evidence" value="ECO:0007669"/>
    <property type="project" value="TreeGrafter"/>
</dbReference>
<evidence type="ECO:0000259" key="3">
    <source>
        <dbReference type="Pfam" id="PF19838"/>
    </source>
</evidence>
<evidence type="ECO:0000313" key="5">
    <source>
        <dbReference type="Proteomes" id="UP000185812"/>
    </source>
</evidence>
<gene>
    <name evidence="4" type="ORF">SAMN04488087_1954</name>
</gene>
<dbReference type="GO" id="GO:0009279">
    <property type="term" value="C:cell outer membrane"/>
    <property type="evidence" value="ECO:0007669"/>
    <property type="project" value="TreeGrafter"/>
</dbReference>
<name>A0A1M6V9H8_9BACT</name>
<protein>
    <recommendedName>
        <fullName evidence="3">LPS-assembly protein LptD central domain-containing protein</fullName>
    </recommendedName>
</protein>
<dbReference type="STRING" id="633813.SAMN04488087_1954"/>
<sequence length="870" mass="99090">MRCRWGWLWLTTVLTITAQAQPTGMPTTTPHAEGVHFSARDSLVLLLNTPQGDQGHLIGNARVQYRDIELTAYRIDLFFDQEELRATGLPVDTGVVGQPQFRQGSDTFTGLELRYNLRTQRGRVVNAQTRIEDGYLQAQVVKVTEDSVLYVQGGTYSTCPCTGGRAPSYSLRTSKMKVEGRWIYTGPIQLYLFNIPTPFWLPFGFLPAIEGRRSGPLPVQYGEDERGFYLRGWGWYWAISDYMDLQIRGGIWTKGSWQISPLFRYAKRYAFNGQLMLDYLHNRRGEKGDPDFTVTNTLSFRWTHNQTLGPSTTFSANVNLTSSSYLRAISERYNDRVRQTISSSIRYSKNWPQAGRSLNLSLSHQEVLTTGAVQLSFPQLSFSQRAFKPFRRGTSSRERWYERITVSYSGTLSNLFNFTPLPDETLLARGDTSALDISWYDALFSPSAYRRATGQEIPFQFRATHRIPVSASFSMRRLPVLNRPFPVTFSTSLNYQEDWFIRTERRSIDSTGRVVTRSVPGFFALRQFTTSLSASTTIYGLFPVRLGPFEGLRHTVRPSLSVAYRPDFSSDFWGYMRTYQDTSGRQIRYPIVPGVPVGRTQSLSFSLGNVFETKRVRTDTAGNVQRQTLQLLTVDLSTSYNFAADSLRLSPITLSARTSALGPLSLTSSLVLSPYALAADGRPINRYVFDLRKGRLARITSFRLSASLRLRSRTRPPAGEAAPPPRARFGDPFNPDPLTSPIPSLLDPALHYADFSIPWSLNLNFSYSMSRLAQRLTRSAILNLSFDFNLTPRWKIQGRSGYDFVRKELATTSLFIVRDLGCWQMSLSWIPFGRYQSYGFELYVKSGRLRDLLRLRQPRSDIRGRFRQLL</sequence>
<dbReference type="EMBL" id="FRAU01000006">
    <property type="protein sequence ID" value="SHK78163.1"/>
    <property type="molecule type" value="Genomic_DNA"/>
</dbReference>
<accession>A0A1M6V9H8</accession>
<feature type="domain" description="LPS-assembly protein LptD central" evidence="3">
    <location>
        <begin position="183"/>
        <end position="675"/>
    </location>
</feature>